<evidence type="ECO:0000256" key="1">
    <source>
        <dbReference type="ARBA" id="ARBA00004401"/>
    </source>
</evidence>
<dbReference type="GO" id="GO:0043093">
    <property type="term" value="P:FtsZ-dependent cytokinesis"/>
    <property type="evidence" value="ECO:0007669"/>
    <property type="project" value="UniProtKB-UniRule"/>
</dbReference>
<keyword evidence="5 8" id="KW-1133">Transmembrane helix</keyword>
<comment type="function">
    <text evidence="8">Essential cell division protein. May link together the upstream cell division proteins, which are predominantly cytoplasmic, with the downstream cell division proteins, which are predominantly periplasmic.</text>
</comment>
<gene>
    <name evidence="8" type="primary">ftsL</name>
    <name evidence="10" type="ORF">HNR28_001745</name>
</gene>
<keyword evidence="2 8" id="KW-1003">Cell membrane</keyword>
<evidence type="ECO:0000256" key="9">
    <source>
        <dbReference type="NCBIfam" id="TIGR02209"/>
    </source>
</evidence>
<keyword evidence="8" id="KW-0997">Cell inner membrane</keyword>
<dbReference type="Pfam" id="PF04999">
    <property type="entry name" value="FtsL"/>
    <property type="match status" value="1"/>
</dbReference>
<dbReference type="NCBIfam" id="TIGR02209">
    <property type="entry name" value="ftsL_broad"/>
    <property type="match status" value="1"/>
</dbReference>
<dbReference type="PANTHER" id="PTHR37479:SF1">
    <property type="entry name" value="CELL DIVISION PROTEIN FTSL"/>
    <property type="match status" value="1"/>
</dbReference>
<evidence type="ECO:0000256" key="8">
    <source>
        <dbReference type="HAMAP-Rule" id="MF_00910"/>
    </source>
</evidence>
<sequence length="96" mass="11022">MIRLNLFLAFLLMASAISLVTVRFQTRELFVASERLKSHAHELDAEWRRLQLERAELARNARIDSIARADLHLVSVTPDRTIYLQQPAPAAQESRP</sequence>
<keyword evidence="3 8" id="KW-0132">Cell division</keyword>
<dbReference type="RefSeq" id="WP_043684688.1">
    <property type="nucleotide sequence ID" value="NZ_JACHIB010000009.1"/>
</dbReference>
<accession>A0A7W9WNM3</accession>
<dbReference type="Proteomes" id="UP000541136">
    <property type="component" value="Unassembled WGS sequence"/>
</dbReference>
<evidence type="ECO:0000256" key="7">
    <source>
        <dbReference type="ARBA" id="ARBA00023306"/>
    </source>
</evidence>
<comment type="caution">
    <text evidence="10">The sequence shown here is derived from an EMBL/GenBank/DDBJ whole genome shotgun (WGS) entry which is preliminary data.</text>
</comment>
<evidence type="ECO:0000256" key="5">
    <source>
        <dbReference type="ARBA" id="ARBA00022989"/>
    </source>
</evidence>
<evidence type="ECO:0000256" key="2">
    <source>
        <dbReference type="ARBA" id="ARBA00022475"/>
    </source>
</evidence>
<keyword evidence="6 8" id="KW-0472">Membrane</keyword>
<dbReference type="AlphaFoldDB" id="A0A7W9WNM3"/>
<evidence type="ECO:0000313" key="11">
    <source>
        <dbReference type="Proteomes" id="UP000541136"/>
    </source>
</evidence>
<dbReference type="GO" id="GO:0005886">
    <property type="term" value="C:plasma membrane"/>
    <property type="evidence" value="ECO:0007669"/>
    <property type="project" value="UniProtKB-SubCell"/>
</dbReference>
<dbReference type="PANTHER" id="PTHR37479">
    <property type="entry name" value="CELL DIVISION PROTEIN FTSL"/>
    <property type="match status" value="1"/>
</dbReference>
<evidence type="ECO:0000256" key="3">
    <source>
        <dbReference type="ARBA" id="ARBA00022618"/>
    </source>
</evidence>
<dbReference type="InterPro" id="IPR011922">
    <property type="entry name" value="Cell_div_FtsL"/>
</dbReference>
<evidence type="ECO:0000256" key="4">
    <source>
        <dbReference type="ARBA" id="ARBA00022692"/>
    </source>
</evidence>
<organism evidence="10 11">
    <name type="scientific">Castellaniella defragrans</name>
    <name type="common">Alcaligenes defragrans</name>
    <dbReference type="NCBI Taxonomy" id="75697"/>
    <lineage>
        <taxon>Bacteria</taxon>
        <taxon>Pseudomonadati</taxon>
        <taxon>Pseudomonadota</taxon>
        <taxon>Betaproteobacteria</taxon>
        <taxon>Burkholderiales</taxon>
        <taxon>Alcaligenaceae</taxon>
        <taxon>Castellaniella</taxon>
    </lineage>
</organism>
<evidence type="ECO:0000256" key="6">
    <source>
        <dbReference type="ARBA" id="ARBA00023136"/>
    </source>
</evidence>
<proteinExistence type="inferred from homology"/>
<evidence type="ECO:0000313" key="10">
    <source>
        <dbReference type="EMBL" id="MBB6083703.1"/>
    </source>
</evidence>
<comment type="subcellular location">
    <subcellularLocation>
        <location evidence="8">Cell inner membrane</location>
        <topology evidence="8">Single-pass type II membrane protein</topology>
    </subcellularLocation>
    <subcellularLocation>
        <location evidence="1">Cell membrane</location>
        <topology evidence="1">Single-pass type II membrane protein</topology>
    </subcellularLocation>
    <text evidence="8">Localizes to the division septum where it forms a ring structure.</text>
</comment>
<dbReference type="GO" id="GO:0032153">
    <property type="term" value="C:cell division site"/>
    <property type="evidence" value="ECO:0007669"/>
    <property type="project" value="UniProtKB-UniRule"/>
</dbReference>
<comment type="similarity">
    <text evidence="8">Belongs to the FtsL family.</text>
</comment>
<dbReference type="HAMAP" id="MF_00910">
    <property type="entry name" value="FtsL"/>
    <property type="match status" value="1"/>
</dbReference>
<keyword evidence="7 8" id="KW-0131">Cell cycle</keyword>
<keyword evidence="4 8" id="KW-0812">Transmembrane</keyword>
<dbReference type="EMBL" id="JACHIB010000009">
    <property type="protein sequence ID" value="MBB6083703.1"/>
    <property type="molecule type" value="Genomic_DNA"/>
</dbReference>
<comment type="subunit">
    <text evidence="8">Part of a complex composed of FtsB, FtsL and FtsQ.</text>
</comment>
<protein>
    <recommendedName>
        <fullName evidence="8 9">Cell division protein FtsL</fullName>
    </recommendedName>
</protein>
<reference evidence="10 11" key="1">
    <citation type="submission" date="2020-08" db="EMBL/GenBank/DDBJ databases">
        <title>Genomic Encyclopedia of Type Strains, Phase IV (KMG-IV): sequencing the most valuable type-strain genomes for metagenomic binning, comparative biology and taxonomic classification.</title>
        <authorList>
            <person name="Goeker M."/>
        </authorList>
    </citation>
    <scope>NUCLEOTIDE SEQUENCE [LARGE SCALE GENOMIC DNA]</scope>
    <source>
        <strain evidence="10 11">DSM 12141</strain>
    </source>
</reference>
<name>A0A7W9WNM3_CASDE</name>